<dbReference type="InterPro" id="IPR036396">
    <property type="entry name" value="Cyt_P450_sf"/>
</dbReference>
<accession>A0A5N5GSU4</accession>
<reference evidence="11 12" key="3">
    <citation type="submission" date="2019-11" db="EMBL/GenBank/DDBJ databases">
        <title>A de novo genome assembly of a pear dwarfing rootstock.</title>
        <authorList>
            <person name="Wang F."/>
            <person name="Wang J."/>
            <person name="Li S."/>
            <person name="Zhang Y."/>
            <person name="Fang M."/>
            <person name="Ma L."/>
            <person name="Zhao Y."/>
            <person name="Jiang S."/>
        </authorList>
    </citation>
    <scope>NUCLEOTIDE SEQUENCE [LARGE SCALE GENOMIC DNA]</scope>
    <source>
        <strain evidence="11">S2</strain>
        <tissue evidence="11">Leaf</tissue>
    </source>
</reference>
<dbReference type="Gene3D" id="1.10.630.10">
    <property type="entry name" value="Cytochrome P450"/>
    <property type="match status" value="1"/>
</dbReference>
<evidence type="ECO:0000313" key="11">
    <source>
        <dbReference type="EMBL" id="KAB2616722.1"/>
    </source>
</evidence>
<evidence type="ECO:0000256" key="8">
    <source>
        <dbReference type="ARBA" id="ARBA00023004"/>
    </source>
</evidence>
<keyword evidence="10" id="KW-0472">Membrane</keyword>
<keyword evidence="8" id="KW-0408">Iron</keyword>
<keyword evidence="7" id="KW-0560">Oxidoreductase</keyword>
<dbReference type="OrthoDB" id="1470350at2759"/>
<sequence>MMIHESLHLYPPTGVVSREVFADMKFGDIIVRKRVYIRTVILTQHTDWGIWEPDSYTFNPERFADGILQFLFSLSPNYIHKPSLRLAIEAEHGVRLVRM</sequence>
<proteinExistence type="inferred from homology"/>
<dbReference type="GO" id="GO:0020037">
    <property type="term" value="F:heme binding"/>
    <property type="evidence" value="ECO:0007669"/>
    <property type="project" value="InterPro"/>
</dbReference>
<evidence type="ECO:0000256" key="2">
    <source>
        <dbReference type="ARBA" id="ARBA00010617"/>
    </source>
</evidence>
<evidence type="ECO:0000313" key="12">
    <source>
        <dbReference type="Proteomes" id="UP000327157"/>
    </source>
</evidence>
<evidence type="ECO:0000256" key="1">
    <source>
        <dbReference type="ARBA" id="ARBA00004167"/>
    </source>
</evidence>
<evidence type="ECO:0000256" key="6">
    <source>
        <dbReference type="ARBA" id="ARBA00022989"/>
    </source>
</evidence>
<evidence type="ECO:0000256" key="4">
    <source>
        <dbReference type="ARBA" id="ARBA00022692"/>
    </source>
</evidence>
<keyword evidence="9" id="KW-0503">Monooxygenase</keyword>
<dbReference type="EMBL" id="SMOL01000402">
    <property type="protein sequence ID" value="KAB2616722.1"/>
    <property type="molecule type" value="Genomic_DNA"/>
</dbReference>
<dbReference type="InterPro" id="IPR050665">
    <property type="entry name" value="Cytochrome_P450_Monooxygen"/>
</dbReference>
<comment type="caution">
    <text evidence="11">The sequence shown here is derived from an EMBL/GenBank/DDBJ whole genome shotgun (WGS) entry which is preliminary data.</text>
</comment>
<evidence type="ECO:0000256" key="5">
    <source>
        <dbReference type="ARBA" id="ARBA00022723"/>
    </source>
</evidence>
<dbReference type="PANTHER" id="PTHR24282:SF196">
    <property type="entry name" value="CYTOCHROME P450 714C2"/>
    <property type="match status" value="1"/>
</dbReference>
<protein>
    <submittedName>
        <fullName evidence="11">Cytochrome P450 734A1-like</fullName>
    </submittedName>
</protein>
<evidence type="ECO:0000256" key="9">
    <source>
        <dbReference type="ARBA" id="ARBA00023033"/>
    </source>
</evidence>
<keyword evidence="3" id="KW-0349">Heme</keyword>
<dbReference type="Pfam" id="PF00067">
    <property type="entry name" value="p450"/>
    <property type="match status" value="1"/>
</dbReference>
<dbReference type="AlphaFoldDB" id="A0A5N5GSU4"/>
<keyword evidence="12" id="KW-1185">Reference proteome</keyword>
<keyword evidence="6" id="KW-1133">Transmembrane helix</keyword>
<gene>
    <name evidence="11" type="ORF">D8674_023310</name>
</gene>
<keyword evidence="5" id="KW-0479">Metal-binding</keyword>
<organism evidence="11 12">
    <name type="scientific">Pyrus ussuriensis x Pyrus communis</name>
    <dbReference type="NCBI Taxonomy" id="2448454"/>
    <lineage>
        <taxon>Eukaryota</taxon>
        <taxon>Viridiplantae</taxon>
        <taxon>Streptophyta</taxon>
        <taxon>Embryophyta</taxon>
        <taxon>Tracheophyta</taxon>
        <taxon>Spermatophyta</taxon>
        <taxon>Magnoliopsida</taxon>
        <taxon>eudicotyledons</taxon>
        <taxon>Gunneridae</taxon>
        <taxon>Pentapetalae</taxon>
        <taxon>rosids</taxon>
        <taxon>fabids</taxon>
        <taxon>Rosales</taxon>
        <taxon>Rosaceae</taxon>
        <taxon>Amygdaloideae</taxon>
        <taxon>Maleae</taxon>
        <taxon>Pyrus</taxon>
    </lineage>
</organism>
<dbReference type="Proteomes" id="UP000327157">
    <property type="component" value="Chromosome 3"/>
</dbReference>
<dbReference type="GO" id="GO:0004497">
    <property type="term" value="F:monooxygenase activity"/>
    <property type="evidence" value="ECO:0007669"/>
    <property type="project" value="UniProtKB-KW"/>
</dbReference>
<dbReference type="GO" id="GO:0016020">
    <property type="term" value="C:membrane"/>
    <property type="evidence" value="ECO:0007669"/>
    <property type="project" value="UniProtKB-SubCell"/>
</dbReference>
<comment type="subcellular location">
    <subcellularLocation>
        <location evidence="1">Membrane</location>
        <topology evidence="1">Single-pass membrane protein</topology>
    </subcellularLocation>
</comment>
<name>A0A5N5GSU4_9ROSA</name>
<evidence type="ECO:0000256" key="10">
    <source>
        <dbReference type="ARBA" id="ARBA00023136"/>
    </source>
</evidence>
<reference evidence="11 12" key="1">
    <citation type="submission" date="2019-09" db="EMBL/GenBank/DDBJ databases">
        <authorList>
            <person name="Ou C."/>
        </authorList>
    </citation>
    <scope>NUCLEOTIDE SEQUENCE [LARGE SCALE GENOMIC DNA]</scope>
    <source>
        <strain evidence="11">S2</strain>
        <tissue evidence="11">Leaf</tissue>
    </source>
</reference>
<evidence type="ECO:0000256" key="3">
    <source>
        <dbReference type="ARBA" id="ARBA00022617"/>
    </source>
</evidence>
<keyword evidence="4" id="KW-0812">Transmembrane</keyword>
<evidence type="ECO:0000256" key="7">
    <source>
        <dbReference type="ARBA" id="ARBA00023002"/>
    </source>
</evidence>
<dbReference type="InterPro" id="IPR001128">
    <property type="entry name" value="Cyt_P450"/>
</dbReference>
<comment type="similarity">
    <text evidence="2">Belongs to the cytochrome P450 family.</text>
</comment>
<reference evidence="12" key="2">
    <citation type="submission" date="2019-10" db="EMBL/GenBank/DDBJ databases">
        <title>A de novo genome assembly of a pear dwarfing rootstock.</title>
        <authorList>
            <person name="Wang F."/>
            <person name="Wang J."/>
            <person name="Li S."/>
            <person name="Zhang Y."/>
            <person name="Fang M."/>
            <person name="Ma L."/>
            <person name="Zhao Y."/>
            <person name="Jiang S."/>
        </authorList>
    </citation>
    <scope>NUCLEOTIDE SEQUENCE [LARGE SCALE GENOMIC DNA]</scope>
</reference>
<dbReference type="GO" id="GO:0005506">
    <property type="term" value="F:iron ion binding"/>
    <property type="evidence" value="ECO:0007669"/>
    <property type="project" value="InterPro"/>
</dbReference>
<dbReference type="PANTHER" id="PTHR24282">
    <property type="entry name" value="CYTOCHROME P450 FAMILY MEMBER"/>
    <property type="match status" value="1"/>
</dbReference>
<dbReference type="GO" id="GO:0016705">
    <property type="term" value="F:oxidoreductase activity, acting on paired donors, with incorporation or reduction of molecular oxygen"/>
    <property type="evidence" value="ECO:0007669"/>
    <property type="project" value="InterPro"/>
</dbReference>
<dbReference type="SUPFAM" id="SSF48264">
    <property type="entry name" value="Cytochrome P450"/>
    <property type="match status" value="1"/>
</dbReference>